<dbReference type="SUPFAM" id="SSF141673">
    <property type="entry name" value="MOSC N-terminal domain-like"/>
    <property type="match status" value="1"/>
</dbReference>
<evidence type="ECO:0000259" key="1">
    <source>
        <dbReference type="PROSITE" id="PS51340"/>
    </source>
</evidence>
<dbReference type="Pfam" id="PF03473">
    <property type="entry name" value="MOSC"/>
    <property type="match status" value="1"/>
</dbReference>
<dbReference type="InterPro" id="IPR011037">
    <property type="entry name" value="Pyrv_Knase-like_insert_dom_sf"/>
</dbReference>
<proteinExistence type="predicted"/>
<name>A0A830EJS0_9EURY</name>
<accession>A0A830EJS0</accession>
<dbReference type="OrthoDB" id="211216at2157"/>
<dbReference type="GO" id="GO:0003824">
    <property type="term" value="F:catalytic activity"/>
    <property type="evidence" value="ECO:0007669"/>
    <property type="project" value="InterPro"/>
</dbReference>
<evidence type="ECO:0000313" key="3">
    <source>
        <dbReference type="Proteomes" id="UP000614221"/>
    </source>
</evidence>
<organism evidence="2 3">
    <name type="scientific">Haloarcula sebkhae</name>
    <dbReference type="NCBI Taxonomy" id="932660"/>
    <lineage>
        <taxon>Archaea</taxon>
        <taxon>Methanobacteriati</taxon>
        <taxon>Methanobacteriota</taxon>
        <taxon>Stenosarchaea group</taxon>
        <taxon>Halobacteria</taxon>
        <taxon>Halobacteriales</taxon>
        <taxon>Haloarculaceae</taxon>
        <taxon>Haloarcula</taxon>
    </lineage>
</organism>
<dbReference type="GO" id="GO:0030170">
    <property type="term" value="F:pyridoxal phosphate binding"/>
    <property type="evidence" value="ECO:0007669"/>
    <property type="project" value="InterPro"/>
</dbReference>
<reference evidence="2" key="2">
    <citation type="submission" date="2020-09" db="EMBL/GenBank/DDBJ databases">
        <authorList>
            <person name="Sun Q."/>
            <person name="Ohkuma M."/>
        </authorList>
    </citation>
    <scope>NUCLEOTIDE SEQUENCE</scope>
    <source>
        <strain evidence="2">JCM 19018</strain>
    </source>
</reference>
<dbReference type="EMBL" id="BMPD01000003">
    <property type="protein sequence ID" value="GGK69171.1"/>
    <property type="molecule type" value="Genomic_DNA"/>
</dbReference>
<gene>
    <name evidence="2" type="ORF">GCM10009067_21710</name>
</gene>
<dbReference type="InterPro" id="IPR005302">
    <property type="entry name" value="MoCF_Sase_C"/>
</dbReference>
<dbReference type="Proteomes" id="UP000614221">
    <property type="component" value="Unassembled WGS sequence"/>
</dbReference>
<dbReference type="PROSITE" id="PS51340">
    <property type="entry name" value="MOSC"/>
    <property type="match status" value="1"/>
</dbReference>
<comment type="caution">
    <text evidence="2">The sequence shown here is derived from an EMBL/GenBank/DDBJ whole genome shotgun (WGS) entry which is preliminary data.</text>
</comment>
<sequence length="262" mass="29032">MAHVERLTVYPVKALDGMDCKSVSIRPGGTLAHDREFAMFDAGGDVVNGKRTDRVHDIDTNYDAETATLSVTTDGDSASFELRDAGERTRAAEWLSEFFGVDLTVERDETLGYVDRREMGPSVISTATLETVASWFDDVTVEGLRRRLRANVEIGGVPAFWEDRFVGADAPAFRAGGVRFEGVTPCGRCVVPQRDPDTGEKTPEFREQFIERRQETFPEWADRDAFDHFYTLMLIARVPEADRGSDLAVGDAVEVVPAVETS</sequence>
<reference evidence="2" key="1">
    <citation type="journal article" date="2014" name="Int. J. Syst. Evol. Microbiol.">
        <title>Complete genome sequence of Corynebacterium casei LMG S-19264T (=DSM 44701T), isolated from a smear-ripened cheese.</title>
        <authorList>
            <consortium name="US DOE Joint Genome Institute (JGI-PGF)"/>
            <person name="Walter F."/>
            <person name="Albersmeier A."/>
            <person name="Kalinowski J."/>
            <person name="Ruckert C."/>
        </authorList>
    </citation>
    <scope>NUCLEOTIDE SEQUENCE</scope>
    <source>
        <strain evidence="2">JCM 19018</strain>
    </source>
</reference>
<dbReference type="AlphaFoldDB" id="A0A830EJS0"/>
<dbReference type="GO" id="GO:0030151">
    <property type="term" value="F:molybdenum ion binding"/>
    <property type="evidence" value="ECO:0007669"/>
    <property type="project" value="InterPro"/>
</dbReference>
<evidence type="ECO:0000313" key="2">
    <source>
        <dbReference type="EMBL" id="GGK69171.1"/>
    </source>
</evidence>
<feature type="domain" description="MOSC" evidence="1">
    <location>
        <begin position="87"/>
        <end position="256"/>
    </location>
</feature>
<protein>
    <submittedName>
        <fullName evidence="2">Molybdenum cofactor biosysynthesis protein</fullName>
    </submittedName>
</protein>
<dbReference type="Pfam" id="PF03476">
    <property type="entry name" value="MOSC_N"/>
    <property type="match status" value="1"/>
</dbReference>
<dbReference type="RefSeq" id="WP_188977800.1">
    <property type="nucleotide sequence ID" value="NZ_BMPD01000003.1"/>
</dbReference>
<dbReference type="SUPFAM" id="SSF50800">
    <property type="entry name" value="PK beta-barrel domain-like"/>
    <property type="match status" value="1"/>
</dbReference>
<dbReference type="InterPro" id="IPR005303">
    <property type="entry name" value="MOCOS_middle"/>
</dbReference>